<feature type="domain" description="DUF6533" evidence="3">
    <location>
        <begin position="24"/>
        <end position="69"/>
    </location>
</feature>
<protein>
    <recommendedName>
        <fullName evidence="3">DUF6533 domain-containing protein</fullName>
    </recommendedName>
</protein>
<name>A0A371DQ10_9APHY</name>
<dbReference type="InterPro" id="IPR045340">
    <property type="entry name" value="DUF6533"/>
</dbReference>
<accession>A0A371DQ10</accession>
<dbReference type="EMBL" id="KZ857384">
    <property type="protein sequence ID" value="RDX54620.1"/>
    <property type="molecule type" value="Genomic_DNA"/>
</dbReference>
<keyword evidence="2" id="KW-0472">Membrane</keyword>
<keyword evidence="2" id="KW-0812">Transmembrane</keyword>
<feature type="region of interest" description="Disordered" evidence="1">
    <location>
        <begin position="277"/>
        <end position="306"/>
    </location>
</feature>
<evidence type="ECO:0000259" key="3">
    <source>
        <dbReference type="Pfam" id="PF20151"/>
    </source>
</evidence>
<sequence length="306" mass="33489">MSSTAAPDMSVIVSEVYHMNVDYCFSISTCAFFIYEFIITFDREVELFWKGRATGASILFLCNRYLPLITQLLYLAEYTTATISAEHMEVGIARLTSANYHSCALFVKADGVIVLAQYFPWALFSALRAYALSKSKLLSVFVLLLSLVTPSINFARYAFGISGVLLQTLGLETCLPTDNLTTAMELHVLLTMNVLHMAFSLGSILSNADISEITVFTEPVTAVLVSRFLIDLQEANRKAVDQTSLANPSSTLSANDTLHFANFANSFGASIAVPGVEEETRPEWAEAEASTPEDTVVSSEVDGSYQ</sequence>
<evidence type="ECO:0000256" key="2">
    <source>
        <dbReference type="SAM" id="Phobius"/>
    </source>
</evidence>
<dbReference type="AlphaFoldDB" id="A0A371DQ10"/>
<evidence type="ECO:0000256" key="1">
    <source>
        <dbReference type="SAM" id="MobiDB-lite"/>
    </source>
</evidence>
<gene>
    <name evidence="4" type="ORF">OH76DRAFT_1478888</name>
</gene>
<dbReference type="OrthoDB" id="2797563at2759"/>
<evidence type="ECO:0000313" key="5">
    <source>
        <dbReference type="Proteomes" id="UP000256964"/>
    </source>
</evidence>
<dbReference type="Pfam" id="PF20151">
    <property type="entry name" value="DUF6533"/>
    <property type="match status" value="1"/>
</dbReference>
<keyword evidence="5" id="KW-1185">Reference proteome</keyword>
<dbReference type="Proteomes" id="UP000256964">
    <property type="component" value="Unassembled WGS sequence"/>
</dbReference>
<keyword evidence="2" id="KW-1133">Transmembrane helix</keyword>
<feature type="transmembrane region" description="Helical" evidence="2">
    <location>
        <begin position="137"/>
        <end position="159"/>
    </location>
</feature>
<proteinExistence type="predicted"/>
<organism evidence="4 5">
    <name type="scientific">Lentinus brumalis</name>
    <dbReference type="NCBI Taxonomy" id="2498619"/>
    <lineage>
        <taxon>Eukaryota</taxon>
        <taxon>Fungi</taxon>
        <taxon>Dikarya</taxon>
        <taxon>Basidiomycota</taxon>
        <taxon>Agaricomycotina</taxon>
        <taxon>Agaricomycetes</taxon>
        <taxon>Polyporales</taxon>
        <taxon>Polyporaceae</taxon>
        <taxon>Lentinus</taxon>
    </lineage>
</organism>
<evidence type="ECO:0000313" key="4">
    <source>
        <dbReference type="EMBL" id="RDX54620.1"/>
    </source>
</evidence>
<reference evidence="4 5" key="1">
    <citation type="journal article" date="2018" name="Biotechnol. Biofuels">
        <title>Integrative visual omics of the white-rot fungus Polyporus brumalis exposes the biotechnological potential of its oxidative enzymes for delignifying raw plant biomass.</title>
        <authorList>
            <person name="Miyauchi S."/>
            <person name="Rancon A."/>
            <person name="Drula E."/>
            <person name="Hage H."/>
            <person name="Chaduli D."/>
            <person name="Favel A."/>
            <person name="Grisel S."/>
            <person name="Henrissat B."/>
            <person name="Herpoel-Gimbert I."/>
            <person name="Ruiz-Duenas F.J."/>
            <person name="Chevret D."/>
            <person name="Hainaut M."/>
            <person name="Lin J."/>
            <person name="Wang M."/>
            <person name="Pangilinan J."/>
            <person name="Lipzen A."/>
            <person name="Lesage-Meessen L."/>
            <person name="Navarro D."/>
            <person name="Riley R."/>
            <person name="Grigoriev I.V."/>
            <person name="Zhou S."/>
            <person name="Raouche S."/>
            <person name="Rosso M.N."/>
        </authorList>
    </citation>
    <scope>NUCLEOTIDE SEQUENCE [LARGE SCALE GENOMIC DNA]</scope>
    <source>
        <strain evidence="4 5">BRFM 1820</strain>
    </source>
</reference>